<evidence type="ECO:0000313" key="3">
    <source>
        <dbReference type="Proteomes" id="UP001341840"/>
    </source>
</evidence>
<sequence length="182" mass="21230">MSSYITVVYHHMGKMARDSNMNLVYEGGEKTFFDFVNPEKFSWVQMKDLFKGLGYREYNYMYWLDEDLGFNGDGLNMITGDLAVLRMCEWAVSHDNSVNVYFDHKVDKAVEFVDLVEEDDDHVNTQLQTNHASTQVTPKKKRIKMRANRTGSPMRKPINRKAKNLGQAFEDLLDKLAELEHY</sequence>
<comment type="caution">
    <text evidence="2">The sequence shown here is derived from an EMBL/GenBank/DDBJ whole genome shotgun (WGS) entry which is preliminary data.</text>
</comment>
<dbReference type="Proteomes" id="UP001341840">
    <property type="component" value="Unassembled WGS sequence"/>
</dbReference>
<feature type="domain" description="PB1-like" evidence="1">
    <location>
        <begin position="1"/>
        <end position="104"/>
    </location>
</feature>
<dbReference type="InterPro" id="IPR058594">
    <property type="entry name" value="PB1-like_dom_pln"/>
</dbReference>
<evidence type="ECO:0000259" key="1">
    <source>
        <dbReference type="Pfam" id="PF26130"/>
    </source>
</evidence>
<keyword evidence="3" id="KW-1185">Reference proteome</keyword>
<name>A0ABU6WF80_9FABA</name>
<proteinExistence type="predicted"/>
<reference evidence="2 3" key="1">
    <citation type="journal article" date="2023" name="Plants (Basel)">
        <title>Bridging the Gap: Combining Genomics and Transcriptomics Approaches to Understand Stylosanthes scabra, an Orphan Legume from the Brazilian Caatinga.</title>
        <authorList>
            <person name="Ferreira-Neto J.R.C."/>
            <person name="da Silva M.D."/>
            <person name="Binneck E."/>
            <person name="de Melo N.F."/>
            <person name="da Silva R.H."/>
            <person name="de Melo A.L.T.M."/>
            <person name="Pandolfi V."/>
            <person name="Bustamante F.O."/>
            <person name="Brasileiro-Vidal A.C."/>
            <person name="Benko-Iseppon A.M."/>
        </authorList>
    </citation>
    <scope>NUCLEOTIDE SEQUENCE [LARGE SCALE GENOMIC DNA]</scope>
    <source>
        <tissue evidence="2">Leaves</tissue>
    </source>
</reference>
<dbReference type="Pfam" id="PF26130">
    <property type="entry name" value="PB1-like"/>
    <property type="match status" value="1"/>
</dbReference>
<protein>
    <recommendedName>
        <fullName evidence="1">PB1-like domain-containing protein</fullName>
    </recommendedName>
</protein>
<gene>
    <name evidence="2" type="ORF">PIB30_043359</name>
</gene>
<accession>A0ABU6WF80</accession>
<evidence type="ECO:0000313" key="2">
    <source>
        <dbReference type="EMBL" id="MED6184026.1"/>
    </source>
</evidence>
<organism evidence="2 3">
    <name type="scientific">Stylosanthes scabra</name>
    <dbReference type="NCBI Taxonomy" id="79078"/>
    <lineage>
        <taxon>Eukaryota</taxon>
        <taxon>Viridiplantae</taxon>
        <taxon>Streptophyta</taxon>
        <taxon>Embryophyta</taxon>
        <taxon>Tracheophyta</taxon>
        <taxon>Spermatophyta</taxon>
        <taxon>Magnoliopsida</taxon>
        <taxon>eudicotyledons</taxon>
        <taxon>Gunneridae</taxon>
        <taxon>Pentapetalae</taxon>
        <taxon>rosids</taxon>
        <taxon>fabids</taxon>
        <taxon>Fabales</taxon>
        <taxon>Fabaceae</taxon>
        <taxon>Papilionoideae</taxon>
        <taxon>50 kb inversion clade</taxon>
        <taxon>dalbergioids sensu lato</taxon>
        <taxon>Dalbergieae</taxon>
        <taxon>Pterocarpus clade</taxon>
        <taxon>Stylosanthes</taxon>
    </lineage>
</organism>
<dbReference type="EMBL" id="JASCZI010181495">
    <property type="protein sequence ID" value="MED6184026.1"/>
    <property type="molecule type" value="Genomic_DNA"/>
</dbReference>